<feature type="compositionally biased region" description="Polar residues" evidence="1">
    <location>
        <begin position="43"/>
        <end position="55"/>
    </location>
</feature>
<keyword evidence="3" id="KW-0176">Collagen</keyword>
<evidence type="ECO:0000313" key="3">
    <source>
        <dbReference type="EMBL" id="TPN85381.1"/>
    </source>
</evidence>
<dbReference type="OrthoDB" id="679784at2"/>
<evidence type="ECO:0000256" key="2">
    <source>
        <dbReference type="SAM" id="SignalP"/>
    </source>
</evidence>
<gene>
    <name evidence="3" type="ORF">FHK87_15305</name>
</gene>
<organism evidence="3 4">
    <name type="scientific">Aquimarina algicola</name>
    <dbReference type="NCBI Taxonomy" id="2589995"/>
    <lineage>
        <taxon>Bacteria</taxon>
        <taxon>Pseudomonadati</taxon>
        <taxon>Bacteroidota</taxon>
        <taxon>Flavobacteriia</taxon>
        <taxon>Flavobacteriales</taxon>
        <taxon>Flavobacteriaceae</taxon>
        <taxon>Aquimarina</taxon>
    </lineage>
</organism>
<evidence type="ECO:0000313" key="4">
    <source>
        <dbReference type="Proteomes" id="UP000315540"/>
    </source>
</evidence>
<keyword evidence="2" id="KW-0732">Signal</keyword>
<evidence type="ECO:0000256" key="1">
    <source>
        <dbReference type="SAM" id="MobiDB-lite"/>
    </source>
</evidence>
<dbReference type="Proteomes" id="UP000315540">
    <property type="component" value="Unassembled WGS sequence"/>
</dbReference>
<protein>
    <submittedName>
        <fullName evidence="3">Collagen-like protein</fullName>
    </submittedName>
</protein>
<comment type="caution">
    <text evidence="3">The sequence shown here is derived from an EMBL/GenBank/DDBJ whole genome shotgun (WGS) entry which is preliminary data.</text>
</comment>
<sequence length="197" mass="21542">MKTRKVKLKYIFVALITIFTFCCSDGEDGAIGPAGPQGEQGIVGSNGTNGSDGQDGNANVRSFTYDLSIFSGLFHSQSVPELTQDVINNDVILGYLKATGSVNPSFPIPNNNIFLTSSNIDIRVFITPQSYEIDFYEVNSNSAFNVSEGELEELRLIIIEATNKSSKHDIVSKLKSDGVDITNYKATMNYLSQENTF</sequence>
<feature type="signal peptide" evidence="2">
    <location>
        <begin position="1"/>
        <end position="24"/>
    </location>
</feature>
<dbReference type="RefSeq" id="WP_140594627.1">
    <property type="nucleotide sequence ID" value="NZ_VFWZ01000004.1"/>
</dbReference>
<dbReference type="AlphaFoldDB" id="A0A504JG65"/>
<proteinExistence type="predicted"/>
<feature type="chain" id="PRO_5021454902" evidence="2">
    <location>
        <begin position="25"/>
        <end position="197"/>
    </location>
</feature>
<keyword evidence="4" id="KW-1185">Reference proteome</keyword>
<dbReference type="EMBL" id="VFWZ01000004">
    <property type="protein sequence ID" value="TPN85381.1"/>
    <property type="molecule type" value="Genomic_DNA"/>
</dbReference>
<accession>A0A504JG65</accession>
<feature type="region of interest" description="Disordered" evidence="1">
    <location>
        <begin position="33"/>
        <end position="55"/>
    </location>
</feature>
<name>A0A504JG65_9FLAO</name>
<dbReference type="Gene3D" id="1.20.5.320">
    <property type="entry name" value="6-Phosphogluconate Dehydrogenase, domain 3"/>
    <property type="match status" value="1"/>
</dbReference>
<reference evidence="3 4" key="1">
    <citation type="submission" date="2019-06" db="EMBL/GenBank/DDBJ databases">
        <authorList>
            <person name="Meng X."/>
        </authorList>
    </citation>
    <scope>NUCLEOTIDE SEQUENCE [LARGE SCALE GENOMIC DNA]</scope>
    <source>
        <strain evidence="3 4">M625</strain>
    </source>
</reference>